<comment type="similarity">
    <text evidence="6">Belongs to the vsr family.</text>
</comment>
<evidence type="ECO:0000256" key="2">
    <source>
        <dbReference type="ARBA" id="ARBA00022759"/>
    </source>
</evidence>
<dbReference type="CDD" id="cd00221">
    <property type="entry name" value="Vsr"/>
    <property type="match status" value="1"/>
</dbReference>
<evidence type="ECO:0000256" key="5">
    <source>
        <dbReference type="ARBA" id="ARBA00023204"/>
    </source>
</evidence>
<dbReference type="InterPro" id="IPR011335">
    <property type="entry name" value="Restrct_endonuc-II-like"/>
</dbReference>
<sequence>MADIVSREKRSQMMAGIKGRDTRPEMLVRRALHARGYRFRLHRKDLPGKPDIVLPKYRVAIFVHGCFWHGHDCHLFKWPKTREEFWREKIGRNRERDAEAIVALQLDGWRTFVCWECALRQQGNLSNQLAVLEDFFQSKRSNGEIGSRCAS</sequence>
<dbReference type="InterPro" id="IPR004603">
    <property type="entry name" value="DNA_mismatch_endonuc_vsr"/>
</dbReference>
<keyword evidence="4 6" id="KW-0378">Hydrolase</keyword>
<gene>
    <name evidence="7" type="ORF">ACFPB0_11795</name>
</gene>
<proteinExistence type="inferred from homology"/>
<evidence type="ECO:0000256" key="3">
    <source>
        <dbReference type="ARBA" id="ARBA00022763"/>
    </source>
</evidence>
<reference evidence="8" key="1">
    <citation type="journal article" date="2019" name="Int. J. Syst. Evol. Microbiol.">
        <title>The Global Catalogue of Microorganisms (GCM) 10K type strain sequencing project: providing services to taxonomists for standard genome sequencing and annotation.</title>
        <authorList>
            <consortium name="The Broad Institute Genomics Platform"/>
            <consortium name="The Broad Institute Genome Sequencing Center for Infectious Disease"/>
            <person name="Wu L."/>
            <person name="Ma J."/>
        </authorList>
    </citation>
    <scope>NUCLEOTIDE SEQUENCE [LARGE SCALE GENOMIC DNA]</scope>
    <source>
        <strain evidence="8">CCUG 62981</strain>
    </source>
</reference>
<dbReference type="EC" id="3.1.-.-" evidence="6"/>
<keyword evidence="3 6" id="KW-0227">DNA damage</keyword>
<keyword evidence="1 6" id="KW-0540">Nuclease</keyword>
<comment type="caution">
    <text evidence="7">The sequence shown here is derived from an EMBL/GenBank/DDBJ whole genome shotgun (WGS) entry which is preliminary data.</text>
</comment>
<evidence type="ECO:0000313" key="7">
    <source>
        <dbReference type="EMBL" id="MFC4725975.1"/>
    </source>
</evidence>
<dbReference type="NCBIfam" id="TIGR00632">
    <property type="entry name" value="vsr"/>
    <property type="match status" value="1"/>
</dbReference>
<dbReference type="RefSeq" id="WP_371392989.1">
    <property type="nucleotide sequence ID" value="NZ_CP163421.1"/>
</dbReference>
<accession>A0ABV9NGC5</accession>
<dbReference type="Gene3D" id="3.40.960.10">
    <property type="entry name" value="VSR Endonuclease"/>
    <property type="match status" value="1"/>
</dbReference>
<dbReference type="GO" id="GO:0004519">
    <property type="term" value="F:endonuclease activity"/>
    <property type="evidence" value="ECO:0007669"/>
    <property type="project" value="UniProtKB-KW"/>
</dbReference>
<keyword evidence="8" id="KW-1185">Reference proteome</keyword>
<evidence type="ECO:0000256" key="4">
    <source>
        <dbReference type="ARBA" id="ARBA00022801"/>
    </source>
</evidence>
<comment type="function">
    <text evidence="6">May nick specific sequences that contain T:G mispairs resulting from m5C-deamination.</text>
</comment>
<keyword evidence="2 6" id="KW-0255">Endonuclease</keyword>
<dbReference type="Proteomes" id="UP001596024">
    <property type="component" value="Unassembled WGS sequence"/>
</dbReference>
<protein>
    <recommendedName>
        <fullName evidence="6">Very short patch repair endonuclease</fullName>
        <ecNumber evidence="6">3.1.-.-</ecNumber>
    </recommendedName>
</protein>
<keyword evidence="5 6" id="KW-0234">DNA repair</keyword>
<dbReference type="Pfam" id="PF03852">
    <property type="entry name" value="Vsr"/>
    <property type="match status" value="1"/>
</dbReference>
<organism evidence="7 8">
    <name type="scientific">Glycocaulis abyssi</name>
    <dbReference type="NCBI Taxonomy" id="1433403"/>
    <lineage>
        <taxon>Bacteria</taxon>
        <taxon>Pseudomonadati</taxon>
        <taxon>Pseudomonadota</taxon>
        <taxon>Alphaproteobacteria</taxon>
        <taxon>Maricaulales</taxon>
        <taxon>Maricaulaceae</taxon>
        <taxon>Glycocaulis</taxon>
    </lineage>
</organism>
<evidence type="ECO:0000256" key="1">
    <source>
        <dbReference type="ARBA" id="ARBA00022722"/>
    </source>
</evidence>
<dbReference type="SUPFAM" id="SSF52980">
    <property type="entry name" value="Restriction endonuclease-like"/>
    <property type="match status" value="1"/>
</dbReference>
<dbReference type="EMBL" id="JBHSGQ010000006">
    <property type="protein sequence ID" value="MFC4725975.1"/>
    <property type="molecule type" value="Genomic_DNA"/>
</dbReference>
<dbReference type="PIRSF" id="PIRSF018267">
    <property type="entry name" value="VSR_endonuc"/>
    <property type="match status" value="1"/>
</dbReference>
<evidence type="ECO:0000313" key="8">
    <source>
        <dbReference type="Proteomes" id="UP001596024"/>
    </source>
</evidence>
<evidence type="ECO:0000256" key="6">
    <source>
        <dbReference type="PIRNR" id="PIRNR018267"/>
    </source>
</evidence>
<name>A0ABV9NGC5_9PROT</name>